<gene>
    <name evidence="1" type="ORF">FHR32_007934</name>
</gene>
<protein>
    <submittedName>
        <fullName evidence="1">Uncharacterized protein</fullName>
    </submittedName>
</protein>
<sequence>MLRKAGRKEFGVGGGFAVESGGGVNPFLVACAGDPEQAAAELPQYEAALRKAGFRVELEPDDDQALQMCGHRRREHGPRSAGLVSGGPAVFGDELGQGLVELVDAVGGGAGGGCRW</sequence>
<reference evidence="1 2" key="1">
    <citation type="submission" date="2020-08" db="EMBL/GenBank/DDBJ databases">
        <title>Sequencing the genomes of 1000 actinobacteria strains.</title>
        <authorList>
            <person name="Klenk H.-P."/>
        </authorList>
    </citation>
    <scope>NUCLEOTIDE SEQUENCE [LARGE SCALE GENOMIC DNA]</scope>
    <source>
        <strain evidence="1 2">DSM 43023</strain>
    </source>
</reference>
<evidence type="ECO:0000313" key="2">
    <source>
        <dbReference type="Proteomes" id="UP000534286"/>
    </source>
</evidence>
<name>A0A7W7S428_9ACTN</name>
<comment type="caution">
    <text evidence="1">The sequence shown here is derived from an EMBL/GenBank/DDBJ whole genome shotgun (WGS) entry which is preliminary data.</text>
</comment>
<accession>A0A7W7S428</accession>
<keyword evidence="2" id="KW-1185">Reference proteome</keyword>
<evidence type="ECO:0000313" key="1">
    <source>
        <dbReference type="EMBL" id="MBB4943534.1"/>
    </source>
</evidence>
<dbReference type="AlphaFoldDB" id="A0A7W7S428"/>
<dbReference type="Proteomes" id="UP000534286">
    <property type="component" value="Unassembled WGS sequence"/>
</dbReference>
<dbReference type="PROSITE" id="PS51257">
    <property type="entry name" value="PROKAR_LIPOPROTEIN"/>
    <property type="match status" value="1"/>
</dbReference>
<dbReference type="RefSeq" id="WP_184759330.1">
    <property type="nucleotide sequence ID" value="NZ_BAABEK010000025.1"/>
</dbReference>
<dbReference type="EMBL" id="JACHJU010000005">
    <property type="protein sequence ID" value="MBB4943534.1"/>
    <property type="molecule type" value="Genomic_DNA"/>
</dbReference>
<proteinExistence type="predicted"/>
<organism evidence="1 2">
    <name type="scientific">Streptosporangium album</name>
    <dbReference type="NCBI Taxonomy" id="47479"/>
    <lineage>
        <taxon>Bacteria</taxon>
        <taxon>Bacillati</taxon>
        <taxon>Actinomycetota</taxon>
        <taxon>Actinomycetes</taxon>
        <taxon>Streptosporangiales</taxon>
        <taxon>Streptosporangiaceae</taxon>
        <taxon>Streptosporangium</taxon>
    </lineage>
</organism>